<proteinExistence type="inferred from homology"/>
<reference evidence="6 7" key="2">
    <citation type="journal article" date="2016" name="Genome Announc.">
        <title>Draft Genome Sequence of a Versatile Hydrocarbon-Degrading Bacterium, Rhodococcus pyridinivorans Strain KG-16, Collected from Oil Fields in India.</title>
        <authorList>
            <person name="Aggarwal R.K."/>
            <person name="Dawar C."/>
            <person name="Phanindranath R."/>
            <person name="Mutnuri L."/>
            <person name="Dayal A.M."/>
        </authorList>
    </citation>
    <scope>NUCLEOTIDE SEQUENCE [LARGE SCALE GENOMIC DNA]</scope>
    <source>
        <strain evidence="6 7">KG-16</strain>
    </source>
</reference>
<gene>
    <name evidence="6" type="ORF">Z045_08200</name>
</gene>
<evidence type="ECO:0000256" key="2">
    <source>
        <dbReference type="ARBA" id="ARBA00022801"/>
    </source>
</evidence>
<evidence type="ECO:0000313" key="7">
    <source>
        <dbReference type="Proteomes" id="UP000053060"/>
    </source>
</evidence>
<dbReference type="Proteomes" id="UP000053060">
    <property type="component" value="Unassembled WGS sequence"/>
</dbReference>
<protein>
    <recommendedName>
        <fullName evidence="1">peptidyl-tRNA hydrolase</fullName>
        <ecNumber evidence="1">3.1.1.29</ecNumber>
    </recommendedName>
</protein>
<evidence type="ECO:0000256" key="3">
    <source>
        <dbReference type="ARBA" id="ARBA00038050"/>
    </source>
</evidence>
<feature type="region of interest" description="Disordered" evidence="5">
    <location>
        <begin position="1"/>
        <end position="31"/>
    </location>
</feature>
<organism evidence="6 7">
    <name type="scientific">Rhodococcus pyridinivorans KG-16</name>
    <dbReference type="NCBI Taxonomy" id="1441730"/>
    <lineage>
        <taxon>Bacteria</taxon>
        <taxon>Bacillati</taxon>
        <taxon>Actinomycetota</taxon>
        <taxon>Actinomycetes</taxon>
        <taxon>Mycobacteriales</taxon>
        <taxon>Nocardiaceae</taxon>
        <taxon>Rhodococcus</taxon>
    </lineage>
</organism>
<dbReference type="PATRIC" id="fig|1441730.3.peg.1713"/>
<sequence>MSELDPDFADTAPEPVFEAAPDRVFDPASDPGFAERHGVLTRGYGHRPDPEDPAKVQAMPIVLHIPKVDPPARSAVLEAAAMATVALCFDPRVGPGPDGEPGPWQEPFLAWNDARIRKVARRARGAHWCAAQDVDGVTVDHAGAQARAFVPGPVGELDPRISRLQIGGTDLPHDDPPPPADGVPVLWVQKDLEMTVGKAAAQVGHAAMLFAGALDIDTARAWASDGFPCAVRDADEATWRELLARVEAGTAVAVRDAGFTEVAPGSITVIAVPGTVDERA</sequence>
<dbReference type="PANTHER" id="PTHR12649">
    <property type="entry name" value="PEPTIDYL-TRNA HYDROLASE 2"/>
    <property type="match status" value="1"/>
</dbReference>
<comment type="similarity">
    <text evidence="3">Belongs to the PTH2 family.</text>
</comment>
<dbReference type="InterPro" id="IPR023476">
    <property type="entry name" value="Pep_tRNA_hydro_II_dom_sf"/>
</dbReference>
<evidence type="ECO:0000256" key="4">
    <source>
        <dbReference type="ARBA" id="ARBA00048707"/>
    </source>
</evidence>
<dbReference type="GO" id="GO:0004045">
    <property type="term" value="F:peptidyl-tRNA hydrolase activity"/>
    <property type="evidence" value="ECO:0007669"/>
    <property type="project" value="UniProtKB-EC"/>
</dbReference>
<dbReference type="Pfam" id="PF01981">
    <property type="entry name" value="PTH2"/>
    <property type="match status" value="1"/>
</dbReference>
<dbReference type="PANTHER" id="PTHR12649:SF11">
    <property type="entry name" value="PEPTIDYL-TRNA HYDROLASE 2, MITOCHONDRIAL"/>
    <property type="match status" value="1"/>
</dbReference>
<accession>A0A0V9UMT7</accession>
<name>A0A0V9UMT7_9NOCA</name>
<dbReference type="EC" id="3.1.1.29" evidence="1"/>
<dbReference type="Gene3D" id="3.40.1490.10">
    <property type="entry name" value="Bit1"/>
    <property type="match status" value="1"/>
</dbReference>
<comment type="caution">
    <text evidence="6">The sequence shown here is derived from an EMBL/GenBank/DDBJ whole genome shotgun (WGS) entry which is preliminary data.</text>
</comment>
<dbReference type="EMBL" id="AZXY01000003">
    <property type="protein sequence ID" value="KSZ59306.1"/>
    <property type="molecule type" value="Genomic_DNA"/>
</dbReference>
<dbReference type="SUPFAM" id="SSF102462">
    <property type="entry name" value="Peptidyl-tRNA hydrolase II"/>
    <property type="match status" value="1"/>
</dbReference>
<dbReference type="RefSeq" id="WP_060651418.1">
    <property type="nucleotide sequence ID" value="NZ_AZXY01000003.1"/>
</dbReference>
<keyword evidence="2 6" id="KW-0378">Hydrolase</keyword>
<comment type="catalytic activity">
    <reaction evidence="4">
        <text>an N-acyl-L-alpha-aminoacyl-tRNA + H2O = an N-acyl-L-amino acid + a tRNA + H(+)</text>
        <dbReference type="Rhea" id="RHEA:54448"/>
        <dbReference type="Rhea" id="RHEA-COMP:10123"/>
        <dbReference type="Rhea" id="RHEA-COMP:13883"/>
        <dbReference type="ChEBI" id="CHEBI:15377"/>
        <dbReference type="ChEBI" id="CHEBI:15378"/>
        <dbReference type="ChEBI" id="CHEBI:59874"/>
        <dbReference type="ChEBI" id="CHEBI:78442"/>
        <dbReference type="ChEBI" id="CHEBI:138191"/>
        <dbReference type="EC" id="3.1.1.29"/>
    </reaction>
</comment>
<evidence type="ECO:0000256" key="1">
    <source>
        <dbReference type="ARBA" id="ARBA00013260"/>
    </source>
</evidence>
<evidence type="ECO:0000313" key="6">
    <source>
        <dbReference type="EMBL" id="KSZ59306.1"/>
    </source>
</evidence>
<dbReference type="InterPro" id="IPR002833">
    <property type="entry name" value="PTH2"/>
</dbReference>
<dbReference type="AlphaFoldDB" id="A0A0V9UMT7"/>
<reference evidence="7" key="1">
    <citation type="submission" date="2015-01" db="EMBL/GenBank/DDBJ databases">
        <title>Draft genome sequence of Rhodococcus pyridinivorans strain KG-16, a hydrocarbon-degrading bacterium.</title>
        <authorList>
            <person name="Aggarwal R.K."/>
            <person name="Dawar C."/>
        </authorList>
    </citation>
    <scope>NUCLEOTIDE SEQUENCE [LARGE SCALE GENOMIC DNA]</scope>
    <source>
        <strain evidence="7">KG-16</strain>
    </source>
</reference>
<evidence type="ECO:0000256" key="5">
    <source>
        <dbReference type="SAM" id="MobiDB-lite"/>
    </source>
</evidence>